<name>A0A6B3N1Q8_9CYAN</name>
<dbReference type="EMBL" id="JAAHFQ010000116">
    <property type="protein sequence ID" value="NER27616.1"/>
    <property type="molecule type" value="Genomic_DNA"/>
</dbReference>
<gene>
    <name evidence="1" type="ORF">F6J89_08270</name>
</gene>
<accession>A0A6B3N1Q8</accession>
<evidence type="ECO:0000313" key="1">
    <source>
        <dbReference type="EMBL" id="NER27616.1"/>
    </source>
</evidence>
<sequence>MLLAKQLVTALGGLSSTIHAVVDALGHPLGFQLTPRQACYPDGADVLLDELATDALLID</sequence>
<proteinExistence type="predicted"/>
<dbReference type="AlphaFoldDB" id="A0A6B3N1Q8"/>
<organism evidence="1">
    <name type="scientific">Symploca sp. SIO1C4</name>
    <dbReference type="NCBI Taxonomy" id="2607765"/>
    <lineage>
        <taxon>Bacteria</taxon>
        <taxon>Bacillati</taxon>
        <taxon>Cyanobacteriota</taxon>
        <taxon>Cyanophyceae</taxon>
        <taxon>Coleofasciculales</taxon>
        <taxon>Coleofasciculaceae</taxon>
        <taxon>Symploca</taxon>
    </lineage>
</organism>
<protein>
    <submittedName>
        <fullName evidence="1">Uncharacterized protein</fullName>
    </submittedName>
</protein>
<comment type="caution">
    <text evidence="1">The sequence shown here is derived from an EMBL/GenBank/DDBJ whole genome shotgun (WGS) entry which is preliminary data.</text>
</comment>
<reference evidence="1" key="1">
    <citation type="submission" date="2019-11" db="EMBL/GenBank/DDBJ databases">
        <title>Genomic insights into an expanded diversity of filamentous marine cyanobacteria reveals the extraordinary biosynthetic potential of Moorea and Okeania.</title>
        <authorList>
            <person name="Ferreira Leao T."/>
            <person name="Wang M."/>
            <person name="Moss N."/>
            <person name="Da Silva R."/>
            <person name="Sanders J."/>
            <person name="Nurk S."/>
            <person name="Gurevich A."/>
            <person name="Humphrey G."/>
            <person name="Reher R."/>
            <person name="Zhu Q."/>
            <person name="Belda-Ferre P."/>
            <person name="Glukhov E."/>
            <person name="Rex R."/>
            <person name="Dorrestein P.C."/>
            <person name="Knight R."/>
            <person name="Pevzner P."/>
            <person name="Gerwick W.H."/>
            <person name="Gerwick L."/>
        </authorList>
    </citation>
    <scope>NUCLEOTIDE SEQUENCE</scope>
    <source>
        <strain evidence="1">SIO1C4</strain>
    </source>
</reference>